<name>A0A0C2MUD3_THEKT</name>
<keyword evidence="2" id="KW-1185">Reference proteome</keyword>
<evidence type="ECO:0000313" key="1">
    <source>
        <dbReference type="EMBL" id="KII65292.1"/>
    </source>
</evidence>
<accession>A0A0C2MUD3</accession>
<dbReference type="AlphaFoldDB" id="A0A0C2MUD3"/>
<protein>
    <submittedName>
        <fullName evidence="1">Uncharacterized protein</fullName>
    </submittedName>
</protein>
<comment type="caution">
    <text evidence="1">The sequence shown here is derived from an EMBL/GenBank/DDBJ whole genome shotgun (WGS) entry which is preliminary data.</text>
</comment>
<proteinExistence type="predicted"/>
<organism evidence="1 2">
    <name type="scientific">Thelohanellus kitauei</name>
    <name type="common">Myxosporean</name>
    <dbReference type="NCBI Taxonomy" id="669202"/>
    <lineage>
        <taxon>Eukaryota</taxon>
        <taxon>Metazoa</taxon>
        <taxon>Cnidaria</taxon>
        <taxon>Myxozoa</taxon>
        <taxon>Myxosporea</taxon>
        <taxon>Bivalvulida</taxon>
        <taxon>Platysporina</taxon>
        <taxon>Myxobolidae</taxon>
        <taxon>Thelohanellus</taxon>
    </lineage>
</organism>
<dbReference type="Proteomes" id="UP000031668">
    <property type="component" value="Unassembled WGS sequence"/>
</dbReference>
<evidence type="ECO:0000313" key="2">
    <source>
        <dbReference type="Proteomes" id="UP000031668"/>
    </source>
</evidence>
<dbReference type="EMBL" id="JWZT01003910">
    <property type="protein sequence ID" value="KII65292.1"/>
    <property type="molecule type" value="Genomic_DNA"/>
</dbReference>
<sequence>MVQYRLIWHRGSVVKCQAGNFPRPNTLLGKSKRLMANYRQTDPRSPWPSRYACEFHNRAGKCLSGPDHWKVTGGKREAAGLLPKVKGATRAPKTEKPLQAQPNATTVVTNMTNPGLVEVSTEFRFMYQGHRYRG</sequence>
<gene>
    <name evidence="1" type="ORF">RF11_02712</name>
</gene>
<reference evidence="1 2" key="1">
    <citation type="journal article" date="2014" name="Genome Biol. Evol.">
        <title>The genome of the myxosporean Thelohanellus kitauei shows adaptations to nutrient acquisition within its fish host.</title>
        <authorList>
            <person name="Yang Y."/>
            <person name="Xiong J."/>
            <person name="Zhou Z."/>
            <person name="Huo F."/>
            <person name="Miao W."/>
            <person name="Ran C."/>
            <person name="Liu Y."/>
            <person name="Zhang J."/>
            <person name="Feng J."/>
            <person name="Wang M."/>
            <person name="Wang M."/>
            <person name="Wang L."/>
            <person name="Yao B."/>
        </authorList>
    </citation>
    <scope>NUCLEOTIDE SEQUENCE [LARGE SCALE GENOMIC DNA]</scope>
    <source>
        <strain evidence="1">Wuqing</strain>
    </source>
</reference>